<feature type="signal peptide" evidence="2">
    <location>
        <begin position="1"/>
        <end position="20"/>
    </location>
</feature>
<comment type="caution">
    <text evidence="3">The sequence shown here is derived from an EMBL/GenBank/DDBJ whole genome shotgun (WGS) entry which is preliminary data.</text>
</comment>
<keyword evidence="2" id="KW-0732">Signal</keyword>
<gene>
    <name evidence="3" type="ORF">O3M35_012323</name>
</gene>
<evidence type="ECO:0000313" key="3">
    <source>
        <dbReference type="EMBL" id="KAK9501632.1"/>
    </source>
</evidence>
<sequence length="233" mass="26069">MYKMKFLLINLVSLFVLINGQDELKLIYRVVDECTSNGVDPSMCLKLKLLTAMERASRSRDLEVIDGIHLIRDNSAKDEMPLTENEIEANLPRSLDDKEKALDTMIVDKAQNFIETRSVQIKLTNLNDIPRAFGLEEGRSRRRRTLGLLLLMTFVVAATLIPLKLGALAILAGKALIISKLALALAAIVGLKKLISGNNDHQDSYQVVQVPHGIHKRSLPPTLPYRAYMPKQN</sequence>
<dbReference type="PANTHER" id="PTHR21879:SF14">
    <property type="entry name" value="OSIRIS 8"/>
    <property type="match status" value="1"/>
</dbReference>
<dbReference type="Pfam" id="PF07898">
    <property type="entry name" value="DUF1676"/>
    <property type="match status" value="1"/>
</dbReference>
<dbReference type="GO" id="GO:0016020">
    <property type="term" value="C:membrane"/>
    <property type="evidence" value="ECO:0007669"/>
    <property type="project" value="TreeGrafter"/>
</dbReference>
<dbReference type="EMBL" id="JAPXFL010000009">
    <property type="protein sequence ID" value="KAK9501632.1"/>
    <property type="molecule type" value="Genomic_DNA"/>
</dbReference>
<dbReference type="InterPro" id="IPR012464">
    <property type="entry name" value="DUF1676"/>
</dbReference>
<evidence type="ECO:0000256" key="2">
    <source>
        <dbReference type="SAM" id="SignalP"/>
    </source>
</evidence>
<name>A0AAW1CTE0_9HEMI</name>
<organism evidence="3 4">
    <name type="scientific">Rhynocoris fuscipes</name>
    <dbReference type="NCBI Taxonomy" id="488301"/>
    <lineage>
        <taxon>Eukaryota</taxon>
        <taxon>Metazoa</taxon>
        <taxon>Ecdysozoa</taxon>
        <taxon>Arthropoda</taxon>
        <taxon>Hexapoda</taxon>
        <taxon>Insecta</taxon>
        <taxon>Pterygota</taxon>
        <taxon>Neoptera</taxon>
        <taxon>Paraneoptera</taxon>
        <taxon>Hemiptera</taxon>
        <taxon>Heteroptera</taxon>
        <taxon>Panheteroptera</taxon>
        <taxon>Cimicomorpha</taxon>
        <taxon>Reduviidae</taxon>
        <taxon>Harpactorinae</taxon>
        <taxon>Harpactorini</taxon>
        <taxon>Rhynocoris</taxon>
    </lineage>
</organism>
<protein>
    <submittedName>
        <fullName evidence="3">Uncharacterized protein</fullName>
    </submittedName>
</protein>
<evidence type="ECO:0000313" key="4">
    <source>
        <dbReference type="Proteomes" id="UP001461498"/>
    </source>
</evidence>
<proteinExistence type="predicted"/>
<reference evidence="3 4" key="1">
    <citation type="submission" date="2022-12" db="EMBL/GenBank/DDBJ databases">
        <title>Chromosome-level genome assembly of true bugs.</title>
        <authorList>
            <person name="Ma L."/>
            <person name="Li H."/>
        </authorList>
    </citation>
    <scope>NUCLEOTIDE SEQUENCE [LARGE SCALE GENOMIC DNA]</scope>
    <source>
        <strain evidence="3">Lab_2022b</strain>
    </source>
</reference>
<keyword evidence="1" id="KW-1133">Transmembrane helix</keyword>
<evidence type="ECO:0000256" key="1">
    <source>
        <dbReference type="SAM" id="Phobius"/>
    </source>
</evidence>
<keyword evidence="4" id="KW-1185">Reference proteome</keyword>
<feature type="transmembrane region" description="Helical" evidence="1">
    <location>
        <begin position="145"/>
        <end position="163"/>
    </location>
</feature>
<keyword evidence="1" id="KW-0812">Transmembrane</keyword>
<dbReference type="PANTHER" id="PTHR21879">
    <property type="entry name" value="FI03362P-RELATED-RELATED"/>
    <property type="match status" value="1"/>
</dbReference>
<accession>A0AAW1CTE0</accession>
<feature type="chain" id="PRO_5043519673" evidence="2">
    <location>
        <begin position="21"/>
        <end position="233"/>
    </location>
</feature>
<dbReference type="Proteomes" id="UP001461498">
    <property type="component" value="Unassembled WGS sequence"/>
</dbReference>
<dbReference type="AlphaFoldDB" id="A0AAW1CTE0"/>
<feature type="transmembrane region" description="Helical" evidence="1">
    <location>
        <begin position="175"/>
        <end position="195"/>
    </location>
</feature>
<keyword evidence="1" id="KW-0472">Membrane</keyword>